<reference evidence="4 5" key="1">
    <citation type="journal article" date="2018" name="Nat. Biotechnol.">
        <title>A standardized bacterial taxonomy based on genome phylogeny substantially revises the tree of life.</title>
        <authorList>
            <person name="Parks D.H."/>
            <person name="Chuvochina M."/>
            <person name="Waite D.W."/>
            <person name="Rinke C."/>
            <person name="Skarshewski A."/>
            <person name="Chaumeil P.A."/>
            <person name="Hugenholtz P."/>
        </authorList>
    </citation>
    <scope>NUCLEOTIDE SEQUENCE [LARGE SCALE GENOMIC DNA]</scope>
    <source>
        <strain evidence="4">UBA8557</strain>
    </source>
</reference>
<dbReference type="InterPro" id="IPR051020">
    <property type="entry name" value="ALDH-related_metabolic_enz"/>
</dbReference>
<organism evidence="4 5">
    <name type="scientific">Hyphomonas atlantica</name>
    <dbReference type="NCBI Taxonomy" id="1280948"/>
    <lineage>
        <taxon>Bacteria</taxon>
        <taxon>Pseudomonadati</taxon>
        <taxon>Pseudomonadota</taxon>
        <taxon>Alphaproteobacteria</taxon>
        <taxon>Hyphomonadales</taxon>
        <taxon>Hyphomonadaceae</taxon>
        <taxon>Hyphomonas</taxon>
    </lineage>
</organism>
<dbReference type="Proteomes" id="UP000259173">
    <property type="component" value="Unassembled WGS sequence"/>
</dbReference>
<dbReference type="Pfam" id="PF00171">
    <property type="entry name" value="Aldedh"/>
    <property type="match status" value="1"/>
</dbReference>
<dbReference type="InterPro" id="IPR015590">
    <property type="entry name" value="Aldehyde_DH_dom"/>
</dbReference>
<evidence type="ECO:0000313" key="4">
    <source>
        <dbReference type="EMBL" id="HAE94717.1"/>
    </source>
</evidence>
<name>A0A3B9L1F4_9PROT</name>
<feature type="non-terminal residue" evidence="4">
    <location>
        <position position="1"/>
    </location>
</feature>
<gene>
    <name evidence="4" type="ORF">DCG65_09160</name>
</gene>
<dbReference type="Gene3D" id="3.40.309.10">
    <property type="entry name" value="Aldehyde Dehydrogenase, Chain A, domain 2"/>
    <property type="match status" value="1"/>
</dbReference>
<dbReference type="InterPro" id="IPR016161">
    <property type="entry name" value="Ald_DH/histidinol_DH"/>
</dbReference>
<evidence type="ECO:0000256" key="2">
    <source>
        <dbReference type="ARBA" id="ARBA00023002"/>
    </source>
</evidence>
<feature type="domain" description="Aldehyde dehydrogenase" evidence="3">
    <location>
        <begin position="1"/>
        <end position="93"/>
    </location>
</feature>
<evidence type="ECO:0000259" key="3">
    <source>
        <dbReference type="Pfam" id="PF00171"/>
    </source>
</evidence>
<dbReference type="GO" id="GO:0008911">
    <property type="term" value="F:lactaldehyde dehydrogenase (NAD+) activity"/>
    <property type="evidence" value="ECO:0007669"/>
    <property type="project" value="TreeGrafter"/>
</dbReference>
<comment type="caution">
    <text evidence="4">The sequence shown here is derived from an EMBL/GenBank/DDBJ whole genome shotgun (WGS) entry which is preliminary data.</text>
</comment>
<dbReference type="Gene3D" id="3.40.605.10">
    <property type="entry name" value="Aldehyde Dehydrogenase, Chain A, domain 1"/>
    <property type="match status" value="1"/>
</dbReference>
<proteinExistence type="inferred from homology"/>
<evidence type="ECO:0000313" key="5">
    <source>
        <dbReference type="Proteomes" id="UP000259173"/>
    </source>
</evidence>
<dbReference type="PANTHER" id="PTHR42991">
    <property type="entry name" value="ALDEHYDE DEHYDROGENASE"/>
    <property type="match status" value="1"/>
</dbReference>
<dbReference type="PANTHER" id="PTHR42991:SF1">
    <property type="entry name" value="ALDEHYDE DEHYDROGENASE"/>
    <property type="match status" value="1"/>
</dbReference>
<dbReference type="InterPro" id="IPR016163">
    <property type="entry name" value="Ald_DH_C"/>
</dbReference>
<dbReference type="AlphaFoldDB" id="A0A3B9L1F4"/>
<dbReference type="SUPFAM" id="SSF53720">
    <property type="entry name" value="ALDH-like"/>
    <property type="match status" value="1"/>
</dbReference>
<protein>
    <submittedName>
        <fullName evidence="4">Aldehyde dehydrogenase</fullName>
    </submittedName>
</protein>
<sequence>EEIFGPVICVYGYDDIDLAIEQANALPYAFQAAIFTDRLSIANHCIQSLAGSAVMVNDHTAFRVDWMPFAGLRRSGLGVGGIAYTMEDMSLEKMAVWNWPEDGFRSDR</sequence>
<accession>A0A3B9L1F4</accession>
<dbReference type="InterPro" id="IPR016162">
    <property type="entry name" value="Ald_DH_N"/>
</dbReference>
<comment type="similarity">
    <text evidence="1">Belongs to the aldehyde dehydrogenase family.</text>
</comment>
<evidence type="ECO:0000256" key="1">
    <source>
        <dbReference type="ARBA" id="ARBA00009986"/>
    </source>
</evidence>
<keyword evidence="2" id="KW-0560">Oxidoreductase</keyword>
<dbReference type="EMBL" id="DMBR01000277">
    <property type="protein sequence ID" value="HAE94717.1"/>
    <property type="molecule type" value="Genomic_DNA"/>
</dbReference>